<dbReference type="Pfam" id="PF09925">
    <property type="entry name" value="DUF2157"/>
    <property type="match status" value="1"/>
</dbReference>
<feature type="transmembrane region" description="Helical" evidence="1">
    <location>
        <begin position="168"/>
        <end position="185"/>
    </location>
</feature>
<keyword evidence="1" id="KW-0812">Transmembrane</keyword>
<feature type="transmembrane region" description="Helical" evidence="1">
    <location>
        <begin position="269"/>
        <end position="288"/>
    </location>
</feature>
<gene>
    <name evidence="3" type="ORF">GLW05_01580</name>
</gene>
<evidence type="ECO:0000256" key="1">
    <source>
        <dbReference type="SAM" id="Phobius"/>
    </source>
</evidence>
<feature type="transmembrane region" description="Helical" evidence="1">
    <location>
        <begin position="192"/>
        <end position="209"/>
    </location>
</feature>
<dbReference type="AlphaFoldDB" id="A0A6I4ZUF1"/>
<feature type="transmembrane region" description="Helical" evidence="1">
    <location>
        <begin position="342"/>
        <end position="363"/>
    </location>
</feature>
<evidence type="ECO:0000259" key="2">
    <source>
        <dbReference type="Pfam" id="PF09925"/>
    </source>
</evidence>
<feature type="transmembrane region" description="Helical" evidence="1">
    <location>
        <begin position="119"/>
        <end position="139"/>
    </location>
</feature>
<dbReference type="Proteomes" id="UP000468638">
    <property type="component" value="Unassembled WGS sequence"/>
</dbReference>
<dbReference type="OrthoDB" id="5351773at2"/>
<name>A0A6I4ZUF1_9BACI</name>
<protein>
    <submittedName>
        <fullName evidence="3">DUF2157 domain-containing protein</fullName>
    </submittedName>
</protein>
<feature type="domain" description="DUF2157" evidence="2">
    <location>
        <begin position="12"/>
        <end position="145"/>
    </location>
</feature>
<evidence type="ECO:0000313" key="4">
    <source>
        <dbReference type="Proteomes" id="UP000468638"/>
    </source>
</evidence>
<comment type="caution">
    <text evidence="3">The sequence shown here is derived from an EMBL/GenBank/DDBJ whole genome shotgun (WGS) entry which is preliminary data.</text>
</comment>
<feature type="transmembrane region" description="Helical" evidence="1">
    <location>
        <begin position="63"/>
        <end position="82"/>
    </location>
</feature>
<reference evidence="3 4" key="1">
    <citation type="submission" date="2019-11" db="EMBL/GenBank/DDBJ databases">
        <title>Genome sequences of 17 halophilic strains isolated from different environments.</title>
        <authorList>
            <person name="Furrow R.E."/>
        </authorList>
    </citation>
    <scope>NUCLEOTIDE SEQUENCE [LARGE SCALE GENOMIC DNA]</scope>
    <source>
        <strain evidence="3 4">22514_16_FS</strain>
    </source>
</reference>
<organism evidence="3 4">
    <name type="scientific">Pontibacillus yanchengensis</name>
    <dbReference type="NCBI Taxonomy" id="462910"/>
    <lineage>
        <taxon>Bacteria</taxon>
        <taxon>Bacillati</taxon>
        <taxon>Bacillota</taxon>
        <taxon>Bacilli</taxon>
        <taxon>Bacillales</taxon>
        <taxon>Bacillaceae</taxon>
        <taxon>Pontibacillus</taxon>
    </lineage>
</organism>
<dbReference type="EMBL" id="WMEQ01000001">
    <property type="protein sequence ID" value="MYL32296.1"/>
    <property type="molecule type" value="Genomic_DNA"/>
</dbReference>
<keyword evidence="1" id="KW-1133">Transmembrane helix</keyword>
<feature type="transmembrane region" description="Helical" evidence="1">
    <location>
        <begin position="144"/>
        <end position="162"/>
    </location>
</feature>
<evidence type="ECO:0000313" key="3">
    <source>
        <dbReference type="EMBL" id="MYL32296.1"/>
    </source>
</evidence>
<feature type="transmembrane region" description="Helical" evidence="1">
    <location>
        <begin position="244"/>
        <end position="263"/>
    </location>
</feature>
<dbReference type="InterPro" id="IPR018677">
    <property type="entry name" value="DUF2157"/>
</dbReference>
<feature type="transmembrane region" description="Helical" evidence="1">
    <location>
        <begin position="369"/>
        <end position="386"/>
    </location>
</feature>
<feature type="transmembrane region" description="Helical" evidence="1">
    <location>
        <begin position="317"/>
        <end position="335"/>
    </location>
</feature>
<proteinExistence type="predicted"/>
<dbReference type="RefSeq" id="WP_160847598.1">
    <property type="nucleotide sequence ID" value="NZ_WMEQ01000001.1"/>
</dbReference>
<keyword evidence="1" id="KW-0472">Membrane</keyword>
<feature type="transmembrane region" description="Helical" evidence="1">
    <location>
        <begin position="94"/>
        <end position="113"/>
    </location>
</feature>
<sequence length="403" mass="45607">MKHDQIQKEAKKWVKEGIISSEQYTAILSRYPKHDHRFLLMAFGGLFVGLGFLTFIASNWSDLTNAIKMVIILVAMIGFYGVGERIYRKHSRGIGATFLVVGVLTFGAGIILTGQMYHYMAYSATAFFIWSLAVIAVFILSQEAVMLVLAFGIITVGQIYGGFTYHDFHLGLGLLFLIGLGYFTYKHQREWISTLYGIGFFLQSLVLVLTSDLSYYWLFAFLLLLYSLSEIVSKDFPVQAFKRIALALAFLIGIIQVFTLQSGWVLQDIQLEVSFLLVLIVIGGWVIYRKITTHSSVELVDLALFVPVFLLPDLKSALVLIMLYIFSLGRLLTGYKDGDAEMINIGTIAFLVSTLVAYFQLAWDFLDKSLFFFIGGVLLFTLGYLLERRRRAFCRAEERGDRL</sequence>
<accession>A0A6I4ZUF1</accession>
<feature type="transmembrane region" description="Helical" evidence="1">
    <location>
        <begin position="38"/>
        <end position="57"/>
    </location>
</feature>